<dbReference type="EMBL" id="JAVDWE010000021">
    <property type="protein sequence ID" value="MDR7097256.1"/>
    <property type="molecule type" value="Genomic_DNA"/>
</dbReference>
<name>A0ABU1VID8_9BURK</name>
<dbReference type="GO" id="GO:0047075">
    <property type="term" value="F:2,5-dihydroxypyridine 5,6-dioxygenase activity"/>
    <property type="evidence" value="ECO:0007669"/>
    <property type="project" value="UniProtKB-EC"/>
</dbReference>
<protein>
    <submittedName>
        <fullName evidence="2">2,5-dihydroxypyridine 5,6-dioxygenase</fullName>
        <ecNumber evidence="2">1.13.11.9</ecNumber>
    </submittedName>
</protein>
<accession>A0ABU1VID8</accession>
<reference evidence="2 3" key="1">
    <citation type="submission" date="2023-07" db="EMBL/GenBank/DDBJ databases">
        <title>Sorghum-associated microbial communities from plants grown in Nebraska, USA.</title>
        <authorList>
            <person name="Schachtman D."/>
        </authorList>
    </citation>
    <scope>NUCLEOTIDE SEQUENCE [LARGE SCALE GENOMIC DNA]</scope>
    <source>
        <strain evidence="2 3">BE240</strain>
    </source>
</reference>
<evidence type="ECO:0000256" key="1">
    <source>
        <dbReference type="ARBA" id="ARBA00022723"/>
    </source>
</evidence>
<organism evidence="2 3">
    <name type="scientific">Hydrogenophaga laconesensis</name>
    <dbReference type="NCBI Taxonomy" id="1805971"/>
    <lineage>
        <taxon>Bacteria</taxon>
        <taxon>Pseudomonadati</taxon>
        <taxon>Pseudomonadota</taxon>
        <taxon>Betaproteobacteria</taxon>
        <taxon>Burkholderiales</taxon>
        <taxon>Comamonadaceae</taxon>
        <taxon>Hydrogenophaga</taxon>
    </lineage>
</organism>
<dbReference type="InterPro" id="IPR052170">
    <property type="entry name" value="M29_Exopeptidase"/>
</dbReference>
<keyword evidence="2" id="KW-0560">Oxidoreductase</keyword>
<dbReference type="PANTHER" id="PTHR34448:SF1">
    <property type="entry name" value="BLL6088 PROTEIN"/>
    <property type="match status" value="1"/>
</dbReference>
<dbReference type="PANTHER" id="PTHR34448">
    <property type="entry name" value="AMINOPEPTIDASE"/>
    <property type="match status" value="1"/>
</dbReference>
<sequence length="370" mass="39630">MNNGKADHRKLTQAGHDQETPMLQERIEPAWIDAFETLLRRCAAQPGDTVAILGETQSRPVLMELARLAAARIGVHSFTLTLSSVFSTHEPVSRSTGASPAIQQLAPVIAALAGCTLVVDCTVEGLMHAPELPAILKGNGQTQPRVVYVSNEHPEALVRLLPDSATEALVKDHVRRVRGARALRVTSAAGTDLSISLQGSVVGGNWGTTTRPGTLTHWPGGMVLAFPAAGSVNGTLVLAEGDVNLTFKRYIERAITLTIENDHVTRIDGQGVDAELLRSHYAAWNEQAAYAVSHVGYGLNDAARWDSMALYDKRDFNGTELRAFAGNFLYSTGANEVAGRHTRGHFDFPLRGCTVALDGSVVIDAGRVVA</sequence>
<dbReference type="Proteomes" id="UP001265550">
    <property type="component" value="Unassembled WGS sequence"/>
</dbReference>
<dbReference type="InterPro" id="IPR058739">
    <property type="entry name" value="NicX"/>
</dbReference>
<comment type="caution">
    <text evidence="2">The sequence shown here is derived from an EMBL/GenBank/DDBJ whole genome shotgun (WGS) entry which is preliminary data.</text>
</comment>
<dbReference type="EC" id="1.13.11.9" evidence="2"/>
<keyword evidence="1" id="KW-0479">Metal-binding</keyword>
<dbReference type="Pfam" id="PF26233">
    <property type="entry name" value="NicX"/>
    <property type="match status" value="1"/>
</dbReference>
<gene>
    <name evidence="2" type="ORF">J2X09_005030</name>
</gene>
<keyword evidence="3" id="KW-1185">Reference proteome</keyword>
<proteinExistence type="predicted"/>
<evidence type="ECO:0000313" key="3">
    <source>
        <dbReference type="Proteomes" id="UP001265550"/>
    </source>
</evidence>
<evidence type="ECO:0000313" key="2">
    <source>
        <dbReference type="EMBL" id="MDR7097256.1"/>
    </source>
</evidence>
<dbReference type="SUPFAM" id="SSF144052">
    <property type="entry name" value="Thermophilic metalloprotease-like"/>
    <property type="match status" value="1"/>
</dbReference>